<accession>A0A4S2MZV0</accession>
<dbReference type="AlphaFoldDB" id="A0A4S2MZV0"/>
<dbReference type="PANTHER" id="PTHR12894:SF27">
    <property type="entry name" value="TRANSFORMING GROWTH FACTOR-BETA RECEPTOR-ASSOCIATED PROTEIN 1"/>
    <property type="match status" value="1"/>
</dbReference>
<keyword evidence="3" id="KW-0963">Cytoplasm</keyword>
<proteinExistence type="predicted"/>
<keyword evidence="2" id="KW-0813">Transport</keyword>
<dbReference type="GO" id="GO:0006914">
    <property type="term" value="P:autophagy"/>
    <property type="evidence" value="ECO:0007669"/>
    <property type="project" value="TreeGrafter"/>
</dbReference>
<dbReference type="GO" id="GO:0015031">
    <property type="term" value="P:protein transport"/>
    <property type="evidence" value="ECO:0007669"/>
    <property type="project" value="UniProtKB-KW"/>
</dbReference>
<dbReference type="FunCoup" id="A0A4S2MZV0">
    <property type="interactions" value="57"/>
</dbReference>
<dbReference type="InParanoid" id="A0A4S2MZV0"/>
<dbReference type="PROSITE" id="PS50219">
    <property type="entry name" value="CNH"/>
    <property type="match status" value="1"/>
</dbReference>
<feature type="compositionally biased region" description="Polar residues" evidence="5">
    <location>
        <begin position="316"/>
        <end position="326"/>
    </location>
</feature>
<keyword evidence="4" id="KW-0653">Protein transport</keyword>
<feature type="region of interest" description="Disordered" evidence="5">
    <location>
        <begin position="225"/>
        <end position="389"/>
    </location>
</feature>
<gene>
    <name evidence="7" type="ORF">EX30DRAFT_215629</name>
</gene>
<keyword evidence="8" id="KW-1185">Reference proteome</keyword>
<comment type="subcellular location">
    <subcellularLocation>
        <location evidence="1">Cytoplasm</location>
    </subcellularLocation>
</comment>
<dbReference type="Proteomes" id="UP000298138">
    <property type="component" value="Unassembled WGS sequence"/>
</dbReference>
<dbReference type="InterPro" id="IPR001180">
    <property type="entry name" value="CNH_dom"/>
</dbReference>
<dbReference type="STRING" id="341454.A0A4S2MZV0"/>
<evidence type="ECO:0000259" key="6">
    <source>
        <dbReference type="PROSITE" id="PS50219"/>
    </source>
</evidence>
<evidence type="ECO:0000256" key="2">
    <source>
        <dbReference type="ARBA" id="ARBA00022448"/>
    </source>
</evidence>
<dbReference type="OrthoDB" id="5325112at2759"/>
<feature type="compositionally biased region" description="Pro residues" evidence="5">
    <location>
        <begin position="376"/>
        <end position="386"/>
    </location>
</feature>
<evidence type="ECO:0000256" key="1">
    <source>
        <dbReference type="ARBA" id="ARBA00004496"/>
    </source>
</evidence>
<dbReference type="EMBL" id="ML220116">
    <property type="protein sequence ID" value="TGZ82114.1"/>
    <property type="molecule type" value="Genomic_DNA"/>
</dbReference>
<dbReference type="GO" id="GO:0016020">
    <property type="term" value="C:membrane"/>
    <property type="evidence" value="ECO:0007669"/>
    <property type="project" value="TreeGrafter"/>
</dbReference>
<evidence type="ECO:0000313" key="7">
    <source>
        <dbReference type="EMBL" id="TGZ82114.1"/>
    </source>
</evidence>
<evidence type="ECO:0000313" key="8">
    <source>
        <dbReference type="Proteomes" id="UP000298138"/>
    </source>
</evidence>
<evidence type="ECO:0000256" key="5">
    <source>
        <dbReference type="SAM" id="MobiDB-lite"/>
    </source>
</evidence>
<organism evidence="7 8">
    <name type="scientific">Ascodesmis nigricans</name>
    <dbReference type="NCBI Taxonomy" id="341454"/>
    <lineage>
        <taxon>Eukaryota</taxon>
        <taxon>Fungi</taxon>
        <taxon>Dikarya</taxon>
        <taxon>Ascomycota</taxon>
        <taxon>Pezizomycotina</taxon>
        <taxon>Pezizomycetes</taxon>
        <taxon>Pezizales</taxon>
        <taxon>Ascodesmidaceae</taxon>
        <taxon>Ascodesmis</taxon>
    </lineage>
</organism>
<dbReference type="GO" id="GO:0005737">
    <property type="term" value="C:cytoplasm"/>
    <property type="evidence" value="ECO:0007669"/>
    <property type="project" value="UniProtKB-SubCell"/>
</dbReference>
<evidence type="ECO:0000256" key="3">
    <source>
        <dbReference type="ARBA" id="ARBA00022490"/>
    </source>
</evidence>
<dbReference type="GO" id="GO:0034058">
    <property type="term" value="P:endosomal vesicle fusion"/>
    <property type="evidence" value="ECO:0007669"/>
    <property type="project" value="TreeGrafter"/>
</dbReference>
<dbReference type="PANTHER" id="PTHR12894">
    <property type="entry name" value="CNH DOMAIN CONTAINING"/>
    <property type="match status" value="1"/>
</dbReference>
<dbReference type="InterPro" id="IPR032914">
    <property type="entry name" value="Vam6/VPS39/TRAP1"/>
</dbReference>
<reference evidence="7 8" key="1">
    <citation type="submission" date="2019-04" db="EMBL/GenBank/DDBJ databases">
        <title>Comparative genomics and transcriptomics to analyze fruiting body development in filamentous ascomycetes.</title>
        <authorList>
            <consortium name="DOE Joint Genome Institute"/>
            <person name="Lutkenhaus R."/>
            <person name="Traeger S."/>
            <person name="Breuer J."/>
            <person name="Kuo A."/>
            <person name="Lipzen A."/>
            <person name="Pangilinan J."/>
            <person name="Dilworth D."/>
            <person name="Sandor L."/>
            <person name="Poggeler S."/>
            <person name="Barry K."/>
            <person name="Grigoriev I.V."/>
            <person name="Nowrousian M."/>
        </authorList>
    </citation>
    <scope>NUCLEOTIDE SEQUENCE [LARGE SCALE GENOMIC DNA]</scope>
    <source>
        <strain evidence="7 8">CBS 389.68</strain>
    </source>
</reference>
<protein>
    <recommendedName>
        <fullName evidence="6">CNH domain-containing protein</fullName>
    </recommendedName>
</protein>
<feature type="domain" description="CNH" evidence="6">
    <location>
        <begin position="36"/>
        <end position="489"/>
    </location>
</feature>
<sequence length="1156" mass="128185">MAMSPDPEAPRLVGPYMLRELVHDLPLESPETPEKTITITCLEAWSQNLYIGTSTHEILHLVSIPSTPNPNSLSPSNSVFILASRLQAPAAANTSGDIYIKQILVLPSVSRALVLSSSGLLSFYSLPEFSPAFPGTKLKEVAHVGGLDLDDEAQEVQGDKAKILVMVLAKSKIRVIRVGEEARLTRDIPIPGTLNVLRKGMIACVATKEKYALLNVENLHHLPLFSLSSDEPSTPSEEGSAISRGTSSPAPIINLPDNPPRNLSLSTRERRASSGAPSRESVPAATHGRSVSVGGHVSRIPSPSTKGGPSRRGSTRSESASRQPSRLSPPGAATPRANTPTSPKFGSGRLSPVPPTPGSPRAATSRRGSSTAHHSPSPPSKDPLPLEPRVGTLKPLIACPSPGEFLLTTGTTPEEPGVGMFVDTNGDVTRGTIQFTRYPDQLIVQGAWVIAAIPGVGLDIQRWDASDRGAVDLRDLQDTIFLDHDVQLKQVLALEDTVLPEIGQSLRLVHIALRKNDKGDPISPPDPKRDEEEQVIAQRISTVSTNLVVFAGRKIWNLLESPLVLRLDYRLPKFTEENFDGIVARVRRVLRVLDEVTQIEPTTERVFHEVSYIRQKCGLLVLGELLRISTRQTSDINGVEIIRIEQALLESGLDPRFIVALFGDAFTEDISEAGAGVWVYGGIRDVYESLKSSHEVGASFTRDVLLLLKRFLVAWREKRGYGSVADDKAIFDTVDSALLRVMLMLDSPEYLVEKGKTVVPEGDIRLELHRLVESKLENEHSVIEMLESYRRLYVLAILYSSKKMYGDVLKTWRRILEEGDGAGEFQDGEQRMKMYLLKLKDPALVEEYGGYLCSRNSALGIQVFSDEKARVKFDPSRVLEILRKYAPHAVRQYVEHLVVHKKNTQYSNELISLYLDDLINTLSSDEAAIDRLKFSYESYRALSPPKPTYRDFILANSTPEDENQWWGSRLRLLDLLGGESGYNASHILSTIERYREILVPELVILYGREGKHADALHLLTHGLEDFDTAINYCLFGGMSIFQTRLVLTDREEQKKLFKILLDEFLKLENMSERLQQTGMLLEKFGRWLDVTHVLSVIPDSWSIEILSGFLISALQQLVRERAEAGIARSLHRTQNLKAAGDYVDKCDDIGPTIEES</sequence>
<feature type="compositionally biased region" description="Polar residues" evidence="5">
    <location>
        <begin position="226"/>
        <end position="249"/>
    </location>
</feature>
<name>A0A4S2MZV0_9PEZI</name>
<evidence type="ECO:0000256" key="4">
    <source>
        <dbReference type="ARBA" id="ARBA00022927"/>
    </source>
</evidence>